<gene>
    <name evidence="5" type="ORF">SAMN02746019_00014980</name>
</gene>
<protein>
    <submittedName>
        <fullName evidence="5">Initiation factor 2 subunit family protein</fullName>
    </submittedName>
</protein>
<keyword evidence="2 5" id="KW-0396">Initiation factor</keyword>
<proteinExistence type="inferred from homology"/>
<dbReference type="Proteomes" id="UP000197025">
    <property type="component" value="Unassembled WGS sequence"/>
</dbReference>
<keyword evidence="3" id="KW-0648">Protein biosynthesis</keyword>
<evidence type="ECO:0000256" key="1">
    <source>
        <dbReference type="ARBA" id="ARBA00007251"/>
    </source>
</evidence>
<evidence type="ECO:0000313" key="5">
    <source>
        <dbReference type="EMBL" id="SNB71761.1"/>
    </source>
</evidence>
<dbReference type="InterPro" id="IPR000649">
    <property type="entry name" value="IF-2B-related"/>
</dbReference>
<dbReference type="GO" id="GO:0003743">
    <property type="term" value="F:translation initiation factor activity"/>
    <property type="evidence" value="ECO:0007669"/>
    <property type="project" value="UniProtKB-KW"/>
</dbReference>
<dbReference type="AlphaFoldDB" id="A0A212RHM3"/>
<evidence type="ECO:0000256" key="4">
    <source>
        <dbReference type="RuleBase" id="RU003814"/>
    </source>
</evidence>
<dbReference type="InterPro" id="IPR042529">
    <property type="entry name" value="IF_2B-like_C"/>
</dbReference>
<keyword evidence="6" id="KW-1185">Reference proteome</keyword>
<dbReference type="Pfam" id="PF01008">
    <property type="entry name" value="IF-2B"/>
    <property type="match status" value="1"/>
</dbReference>
<dbReference type="PANTHER" id="PTHR45860">
    <property type="entry name" value="TRANSLATION INITIATION FACTOR EIF-2B SUBUNIT ALPHA"/>
    <property type="match status" value="1"/>
</dbReference>
<evidence type="ECO:0000256" key="2">
    <source>
        <dbReference type="ARBA" id="ARBA00022540"/>
    </source>
</evidence>
<organism evidence="5 6">
    <name type="scientific">Thermoflexus hugenholtzii JAD2</name>
    <dbReference type="NCBI Taxonomy" id="877466"/>
    <lineage>
        <taxon>Bacteria</taxon>
        <taxon>Bacillati</taxon>
        <taxon>Chloroflexota</taxon>
        <taxon>Thermoflexia</taxon>
        <taxon>Thermoflexales</taxon>
        <taxon>Thermoflexaceae</taxon>
        <taxon>Thermoflexus</taxon>
    </lineage>
</organism>
<dbReference type="RefSeq" id="WP_234977051.1">
    <property type="nucleotide sequence ID" value="NZ_FYEK01000054.1"/>
</dbReference>
<dbReference type="InterPro" id="IPR051501">
    <property type="entry name" value="eIF2B_alpha/beta/delta"/>
</dbReference>
<dbReference type="GO" id="GO:0005085">
    <property type="term" value="F:guanyl-nucleotide exchange factor activity"/>
    <property type="evidence" value="ECO:0007669"/>
    <property type="project" value="TreeGrafter"/>
</dbReference>
<evidence type="ECO:0000256" key="3">
    <source>
        <dbReference type="ARBA" id="ARBA00022917"/>
    </source>
</evidence>
<dbReference type="SUPFAM" id="SSF100950">
    <property type="entry name" value="NagB/RpiA/CoA transferase-like"/>
    <property type="match status" value="1"/>
</dbReference>
<dbReference type="InterPro" id="IPR037171">
    <property type="entry name" value="NagB/RpiA_transferase-like"/>
</dbReference>
<reference evidence="6" key="1">
    <citation type="submission" date="2017-06" db="EMBL/GenBank/DDBJ databases">
        <authorList>
            <person name="Varghese N."/>
            <person name="Submissions S."/>
        </authorList>
    </citation>
    <scope>NUCLEOTIDE SEQUENCE [LARGE SCALE GENOMIC DNA]</scope>
    <source>
        <strain evidence="6">JAD2</strain>
    </source>
</reference>
<accession>A0A212RHM3</accession>
<comment type="similarity">
    <text evidence="1 4">Belongs to the eIF-2B alpha/beta/delta subunits family.</text>
</comment>
<sequence>MDWQERLRVYQADRVSGAMALGYQAARILEAWAQAAPAERIEDLRAGLEALLAALHAAHPDMAPPLHLAAAARWALAEAPDPPAARAALSAAARAFRERLEAHEEAAARHAAALLRRARVIMTHSRSGTVLRTLAFLAREGHSLEVICPFSEPGGEGRRMAEDVAAQGHSALLLPDLVALQWLPEVDLVLVGADAWDAEGIVNKVGTRAIARLARAFGRPCWAVTVSEKRWPPEAGLHPARRPAPLPRSAEEARWFEFIPYAELTGLIREDGPHPGGPPP</sequence>
<dbReference type="InParanoid" id="A0A212RHM3"/>
<evidence type="ECO:0000313" key="6">
    <source>
        <dbReference type="Proteomes" id="UP000197025"/>
    </source>
</evidence>
<dbReference type="Gene3D" id="3.40.50.10470">
    <property type="entry name" value="Translation initiation factor eif-2b, domain 2"/>
    <property type="match status" value="1"/>
</dbReference>
<dbReference type="PANTHER" id="PTHR45860:SF1">
    <property type="entry name" value="TRANSLATION INITIATION FACTOR EIF-2B SUBUNIT ALPHA"/>
    <property type="match status" value="1"/>
</dbReference>
<name>A0A212RHM3_9CHLR</name>
<dbReference type="EMBL" id="FYEK01000054">
    <property type="protein sequence ID" value="SNB71761.1"/>
    <property type="molecule type" value="Genomic_DNA"/>
</dbReference>